<name>A0A974XZE7_9GAMM</name>
<keyword evidence="3" id="KW-1185">Reference proteome</keyword>
<gene>
    <name evidence="2" type="ORF">I8J32_001185</name>
</gene>
<keyword evidence="2" id="KW-0378">Hydrolase</keyword>
<keyword evidence="1" id="KW-0472">Membrane</keyword>
<dbReference type="RefSeq" id="WP_200614282.1">
    <property type="nucleotide sequence ID" value="NZ_CP071518.1"/>
</dbReference>
<evidence type="ECO:0000313" key="3">
    <source>
        <dbReference type="Proteomes" id="UP000639274"/>
    </source>
</evidence>
<feature type="transmembrane region" description="Helical" evidence="1">
    <location>
        <begin position="126"/>
        <end position="151"/>
    </location>
</feature>
<proteinExistence type="predicted"/>
<feature type="transmembrane region" description="Helical" evidence="1">
    <location>
        <begin position="59"/>
        <end position="78"/>
    </location>
</feature>
<keyword evidence="1" id="KW-0812">Transmembrane</keyword>
<dbReference type="PANTHER" id="PTHR40031:SF1">
    <property type="entry name" value="MEMBRANE-BOUND METAL-DEPENDENT HYDROLASE"/>
    <property type="match status" value="1"/>
</dbReference>
<evidence type="ECO:0000256" key="1">
    <source>
        <dbReference type="SAM" id="Phobius"/>
    </source>
</evidence>
<dbReference type="KEGG" id="lsf:I8J32_001185"/>
<dbReference type="InterPro" id="IPR053170">
    <property type="entry name" value="Transcription_regulator"/>
</dbReference>
<dbReference type="AlphaFoldDB" id="A0A974XZE7"/>
<protein>
    <submittedName>
        <fullName evidence="2">Metal-dependent hydrolase</fullName>
    </submittedName>
</protein>
<accession>A0A974XZE7</accession>
<keyword evidence="1" id="KW-1133">Transmembrane helix</keyword>
<evidence type="ECO:0000313" key="2">
    <source>
        <dbReference type="EMBL" id="QSX78591.1"/>
    </source>
</evidence>
<reference evidence="2 3" key="1">
    <citation type="submission" date="2021-03" db="EMBL/GenBank/DDBJ databases">
        <title>Lysobacter sp. nov. isolated from soil of gangwondo yeongwol, south Korea.</title>
        <authorList>
            <person name="Kim K.R."/>
            <person name="Kim K.H."/>
            <person name="Jeon C.O."/>
        </authorList>
    </citation>
    <scope>NUCLEOTIDE SEQUENCE [LARGE SCALE GENOMIC DNA]</scope>
    <source>
        <strain evidence="2 3">R19</strain>
    </source>
</reference>
<feature type="transmembrane region" description="Helical" evidence="1">
    <location>
        <begin position="90"/>
        <end position="106"/>
    </location>
</feature>
<sequence>MDSITHLFLGGAIAAAIAPAQHRRAALMAGALINSLPDVDVLPLLLADDPLDRLLWHRGLTHSVFLLPLLGWALWAFFKRRGGRVAQFPRRWFWLFQATLLAHPLVDAFTTYGTQLFWPLPLPPVALSSIFIIDPVFTLILMAACLFAWFARERPLGSRALHVGVSTAALYLALSLGAKWQVERAADHALVAMGLPDAPRMSAPMPFNLLLWRVVAMTPEGFVEGQRSLVADRGEMRFARFQSDVQALAAVGDYRAVQRLAWFNRGFMKAHEHDGQLVLSDIRMGLEPDYSFRFVVAARQAQAWREVPVQQLRWPWEASGRLKDMWRRIWREPAVPRRAAAE</sequence>
<dbReference type="Proteomes" id="UP000639274">
    <property type="component" value="Chromosome"/>
</dbReference>
<dbReference type="PANTHER" id="PTHR40031">
    <property type="entry name" value="HYPOTHETICAL MEMBRANE SPANNING PROTEIN"/>
    <property type="match status" value="1"/>
</dbReference>
<dbReference type="GO" id="GO:0016787">
    <property type="term" value="F:hydrolase activity"/>
    <property type="evidence" value="ECO:0007669"/>
    <property type="project" value="UniProtKB-KW"/>
</dbReference>
<dbReference type="Pfam" id="PF04307">
    <property type="entry name" value="YdjM"/>
    <property type="match status" value="1"/>
</dbReference>
<dbReference type="InterPro" id="IPR007404">
    <property type="entry name" value="YdjM-like"/>
</dbReference>
<organism evidence="2 3">
    <name type="scientific">Agrilutibacter solisilvae</name>
    <dbReference type="NCBI Taxonomy" id="2763317"/>
    <lineage>
        <taxon>Bacteria</taxon>
        <taxon>Pseudomonadati</taxon>
        <taxon>Pseudomonadota</taxon>
        <taxon>Gammaproteobacteria</taxon>
        <taxon>Lysobacterales</taxon>
        <taxon>Lysobacteraceae</taxon>
        <taxon>Agrilutibacter</taxon>
    </lineage>
</organism>
<dbReference type="EMBL" id="CP071518">
    <property type="protein sequence ID" value="QSX78591.1"/>
    <property type="molecule type" value="Genomic_DNA"/>
</dbReference>